<protein>
    <submittedName>
        <fullName evidence="1">Uncharacterized protein</fullName>
    </submittedName>
</protein>
<reference evidence="1" key="1">
    <citation type="journal article" date="2019" name="Sci. Rep.">
        <title>Draft genome of Tanacetum cinerariifolium, the natural source of mosquito coil.</title>
        <authorList>
            <person name="Yamashiro T."/>
            <person name="Shiraishi A."/>
            <person name="Satake H."/>
            <person name="Nakayama K."/>
        </authorList>
    </citation>
    <scope>NUCLEOTIDE SEQUENCE</scope>
</reference>
<feature type="non-terminal residue" evidence="1">
    <location>
        <position position="1"/>
    </location>
</feature>
<dbReference type="EMBL" id="BKCJ011862003">
    <property type="protein sequence ID" value="GFD59194.1"/>
    <property type="molecule type" value="Genomic_DNA"/>
</dbReference>
<proteinExistence type="predicted"/>
<comment type="caution">
    <text evidence="1">The sequence shown here is derived from an EMBL/GenBank/DDBJ whole genome shotgun (WGS) entry which is preliminary data.</text>
</comment>
<dbReference type="AlphaFoldDB" id="A0A699XT50"/>
<evidence type="ECO:0000313" key="1">
    <source>
        <dbReference type="EMBL" id="GFD59194.1"/>
    </source>
</evidence>
<gene>
    <name evidence="1" type="ORF">Tci_931163</name>
</gene>
<name>A0A699XT50_TANCI</name>
<organism evidence="1">
    <name type="scientific">Tanacetum cinerariifolium</name>
    <name type="common">Dalmatian daisy</name>
    <name type="synonym">Chrysanthemum cinerariifolium</name>
    <dbReference type="NCBI Taxonomy" id="118510"/>
    <lineage>
        <taxon>Eukaryota</taxon>
        <taxon>Viridiplantae</taxon>
        <taxon>Streptophyta</taxon>
        <taxon>Embryophyta</taxon>
        <taxon>Tracheophyta</taxon>
        <taxon>Spermatophyta</taxon>
        <taxon>Magnoliopsida</taxon>
        <taxon>eudicotyledons</taxon>
        <taxon>Gunneridae</taxon>
        <taxon>Pentapetalae</taxon>
        <taxon>asterids</taxon>
        <taxon>campanulids</taxon>
        <taxon>Asterales</taxon>
        <taxon>Asteraceae</taxon>
        <taxon>Asteroideae</taxon>
        <taxon>Anthemideae</taxon>
        <taxon>Anthemidinae</taxon>
        <taxon>Tanacetum</taxon>
    </lineage>
</organism>
<accession>A0A699XT50</accession>
<sequence length="42" mass="3869">AHRVDAGRLSVAVDRVAVGARGIGVSGGFAGGGAGVGCQCSA</sequence>